<evidence type="ECO:0000313" key="1">
    <source>
        <dbReference type="EMBL" id="PTB76720.1"/>
    </source>
</evidence>
<dbReference type="AlphaFoldDB" id="A0A2T4C580"/>
<dbReference type="OrthoDB" id="4868006at2759"/>
<dbReference type="EMBL" id="KZ679131">
    <property type="protein sequence ID" value="PTB76720.1"/>
    <property type="molecule type" value="Genomic_DNA"/>
</dbReference>
<organism evidence="1 2">
    <name type="scientific">Trichoderma longibrachiatum ATCC 18648</name>
    <dbReference type="NCBI Taxonomy" id="983965"/>
    <lineage>
        <taxon>Eukaryota</taxon>
        <taxon>Fungi</taxon>
        <taxon>Dikarya</taxon>
        <taxon>Ascomycota</taxon>
        <taxon>Pezizomycotina</taxon>
        <taxon>Sordariomycetes</taxon>
        <taxon>Hypocreomycetidae</taxon>
        <taxon>Hypocreales</taxon>
        <taxon>Hypocreaceae</taxon>
        <taxon>Trichoderma</taxon>
    </lineage>
</organism>
<evidence type="ECO:0000313" key="2">
    <source>
        <dbReference type="Proteomes" id="UP000240760"/>
    </source>
</evidence>
<protein>
    <submittedName>
        <fullName evidence="1">Uncharacterized protein</fullName>
    </submittedName>
</protein>
<accession>A0A2T4C580</accession>
<proteinExistence type="predicted"/>
<sequence>MSFAERLYKVTEIVYMPEELDALPKEDFTRLEGVVRICATAAAALSVEGEESMDEMGQRWVRAKTKDLEFLKKMFLSVRGTFKASLGEGEDVEMAWEKKSEKDGSGQ</sequence>
<dbReference type="Proteomes" id="UP000240760">
    <property type="component" value="Unassembled WGS sequence"/>
</dbReference>
<gene>
    <name evidence="1" type="ORF">M440DRAFT_1401063</name>
</gene>
<name>A0A2T4C580_TRILO</name>
<keyword evidence="2" id="KW-1185">Reference proteome</keyword>
<dbReference type="STRING" id="983965.A0A2T4C580"/>
<reference evidence="1 2" key="1">
    <citation type="submission" date="2016-07" db="EMBL/GenBank/DDBJ databases">
        <title>Multiple horizontal gene transfer events from other fungi enriched the ability of initially mycotrophic Trichoderma (Ascomycota) to feed on dead plant biomass.</title>
        <authorList>
            <consortium name="DOE Joint Genome Institute"/>
            <person name="Aerts A."/>
            <person name="Atanasova L."/>
            <person name="Chenthamara K."/>
            <person name="Zhang J."/>
            <person name="Grujic M."/>
            <person name="Henrissat B."/>
            <person name="Kuo A."/>
            <person name="Salamov A."/>
            <person name="Lipzen A."/>
            <person name="Labutti K."/>
            <person name="Barry K."/>
            <person name="Miao Y."/>
            <person name="Rahimi M.J."/>
            <person name="Shen Q."/>
            <person name="Grigoriev I.V."/>
            <person name="Kubicek C.P."/>
            <person name="Druzhinina I.S."/>
        </authorList>
    </citation>
    <scope>NUCLEOTIDE SEQUENCE [LARGE SCALE GENOMIC DNA]</scope>
    <source>
        <strain evidence="1 2">ATCC 18648</strain>
    </source>
</reference>